<dbReference type="EMBL" id="AOSK01000121">
    <property type="protein sequence ID" value="EYD74110.1"/>
    <property type="molecule type" value="Genomic_DNA"/>
</dbReference>
<sequence length="202" mass="22536">MSNISRAALLGLVLIGAGAPLRAQDPGDPDWPCIQRKVEHLSIGVMWPLPLPEDVEPLPDDLEDIAAQLALRRVSEDRARELLGEVAADHPDFGPDDYGRLFQATFEHIDRQRARIVAGIDRYARNQHALAGEIDRLQTEMSRLEADPEPDFDRIDAIEAELDGRLRVFSDRAKSLTYVCESPVLLEQRAYALAQMMLKSAG</sequence>
<name>A0A017HIG9_9RHOB</name>
<feature type="signal peptide" evidence="2">
    <location>
        <begin position="1"/>
        <end position="23"/>
    </location>
</feature>
<evidence type="ECO:0000313" key="4">
    <source>
        <dbReference type="Proteomes" id="UP000019666"/>
    </source>
</evidence>
<keyword evidence="2" id="KW-0732">Signal</keyword>
<evidence type="ECO:0000256" key="2">
    <source>
        <dbReference type="SAM" id="SignalP"/>
    </source>
</evidence>
<gene>
    <name evidence="3" type="ORF">Rumeso_04309</name>
</gene>
<evidence type="ECO:0000256" key="1">
    <source>
        <dbReference type="SAM" id="Coils"/>
    </source>
</evidence>
<dbReference type="Proteomes" id="UP000019666">
    <property type="component" value="Unassembled WGS sequence"/>
</dbReference>
<comment type="caution">
    <text evidence="3">The sequence shown here is derived from an EMBL/GenBank/DDBJ whole genome shotgun (WGS) entry which is preliminary data.</text>
</comment>
<organism evidence="3 4">
    <name type="scientific">Rubellimicrobium mesophilum DSM 19309</name>
    <dbReference type="NCBI Taxonomy" id="442562"/>
    <lineage>
        <taxon>Bacteria</taxon>
        <taxon>Pseudomonadati</taxon>
        <taxon>Pseudomonadota</taxon>
        <taxon>Alphaproteobacteria</taxon>
        <taxon>Rhodobacterales</taxon>
        <taxon>Roseobacteraceae</taxon>
        <taxon>Rubellimicrobium</taxon>
    </lineage>
</organism>
<evidence type="ECO:0000313" key="3">
    <source>
        <dbReference type="EMBL" id="EYD74110.1"/>
    </source>
</evidence>
<dbReference type="RefSeq" id="WP_037281479.1">
    <property type="nucleotide sequence ID" value="NZ_KK088589.1"/>
</dbReference>
<dbReference type="AlphaFoldDB" id="A0A017HIG9"/>
<protein>
    <submittedName>
        <fullName evidence="3">Uncharacterized protein</fullName>
    </submittedName>
</protein>
<accession>A0A017HIG9</accession>
<feature type="chain" id="PRO_5001493173" evidence="2">
    <location>
        <begin position="24"/>
        <end position="202"/>
    </location>
</feature>
<dbReference type="HOGENOM" id="CLU_102129_0_0_5"/>
<dbReference type="STRING" id="442562.Rumeso_04309"/>
<keyword evidence="4" id="KW-1185">Reference proteome</keyword>
<proteinExistence type="predicted"/>
<keyword evidence="1" id="KW-0175">Coiled coil</keyword>
<dbReference type="OrthoDB" id="6159094at2"/>
<feature type="coiled-coil region" evidence="1">
    <location>
        <begin position="120"/>
        <end position="147"/>
    </location>
</feature>
<reference evidence="3 4" key="1">
    <citation type="submission" date="2013-02" db="EMBL/GenBank/DDBJ databases">
        <authorList>
            <person name="Fiebig A."/>
            <person name="Goeker M."/>
            <person name="Klenk H.-P.P."/>
        </authorList>
    </citation>
    <scope>NUCLEOTIDE SEQUENCE [LARGE SCALE GENOMIC DNA]</scope>
    <source>
        <strain evidence="3 4">DSM 19309</strain>
    </source>
</reference>